<dbReference type="Proteomes" id="UP001567538">
    <property type="component" value="Unassembled WGS sequence"/>
</dbReference>
<dbReference type="EMBL" id="JBEAFC010000013">
    <property type="protein sequence ID" value="KAL1534112.1"/>
    <property type="molecule type" value="Genomic_DNA"/>
</dbReference>
<accession>A0ABD1FQL6</accession>
<gene>
    <name evidence="1" type="ORF">AAHA92_31508</name>
</gene>
<reference evidence="1 2" key="1">
    <citation type="submission" date="2024-06" db="EMBL/GenBank/DDBJ databases">
        <title>A chromosome level genome sequence of Diviner's sage (Salvia divinorum).</title>
        <authorList>
            <person name="Ford S.A."/>
            <person name="Ro D.-K."/>
            <person name="Ness R.W."/>
            <person name="Phillips M.A."/>
        </authorList>
    </citation>
    <scope>NUCLEOTIDE SEQUENCE [LARGE SCALE GENOMIC DNA]</scope>
    <source>
        <strain evidence="1">SAF-2024a</strain>
        <tissue evidence="1">Leaf</tissue>
    </source>
</reference>
<evidence type="ECO:0000313" key="2">
    <source>
        <dbReference type="Proteomes" id="UP001567538"/>
    </source>
</evidence>
<sequence>MVKFLVHYFASKRCSPPIDGFSLSAHTQCAFLAACRLRNICSLLLVGLHVLATPNACHSSREYDGRAEIVYFETNKRRARVKETCSFLSLFIDSF</sequence>
<evidence type="ECO:0000313" key="1">
    <source>
        <dbReference type="EMBL" id="KAL1534112.1"/>
    </source>
</evidence>
<dbReference type="AlphaFoldDB" id="A0ABD1FQL6"/>
<protein>
    <recommendedName>
        <fullName evidence="3">Secreted protein</fullName>
    </recommendedName>
</protein>
<organism evidence="1 2">
    <name type="scientific">Salvia divinorum</name>
    <name type="common">Maria pastora</name>
    <name type="synonym">Diviner's sage</name>
    <dbReference type="NCBI Taxonomy" id="28513"/>
    <lineage>
        <taxon>Eukaryota</taxon>
        <taxon>Viridiplantae</taxon>
        <taxon>Streptophyta</taxon>
        <taxon>Embryophyta</taxon>
        <taxon>Tracheophyta</taxon>
        <taxon>Spermatophyta</taxon>
        <taxon>Magnoliopsida</taxon>
        <taxon>eudicotyledons</taxon>
        <taxon>Gunneridae</taxon>
        <taxon>Pentapetalae</taxon>
        <taxon>asterids</taxon>
        <taxon>lamiids</taxon>
        <taxon>Lamiales</taxon>
        <taxon>Lamiaceae</taxon>
        <taxon>Nepetoideae</taxon>
        <taxon>Mentheae</taxon>
        <taxon>Salviinae</taxon>
        <taxon>Salvia</taxon>
        <taxon>Salvia subgen. Calosphace</taxon>
    </lineage>
</organism>
<proteinExistence type="predicted"/>
<evidence type="ECO:0008006" key="3">
    <source>
        <dbReference type="Google" id="ProtNLM"/>
    </source>
</evidence>
<keyword evidence="2" id="KW-1185">Reference proteome</keyword>
<comment type="caution">
    <text evidence="1">The sequence shown here is derived from an EMBL/GenBank/DDBJ whole genome shotgun (WGS) entry which is preliminary data.</text>
</comment>
<dbReference type="PROSITE" id="PS51257">
    <property type="entry name" value="PROKAR_LIPOPROTEIN"/>
    <property type="match status" value="1"/>
</dbReference>
<name>A0ABD1FQL6_SALDI</name>